<evidence type="ECO:0000313" key="1">
    <source>
        <dbReference type="Proteomes" id="UP000818029"/>
    </source>
</evidence>
<gene>
    <name evidence="2" type="primary">LOC107961803</name>
</gene>
<evidence type="ECO:0000313" key="2">
    <source>
        <dbReference type="RefSeq" id="XP_016753428.1"/>
    </source>
</evidence>
<dbReference type="AlphaFoldDB" id="A0A1U8PSV8"/>
<dbReference type="PaxDb" id="3635-A0A1U8PSV8"/>
<reference evidence="2" key="2">
    <citation type="submission" date="2025-08" db="UniProtKB">
        <authorList>
            <consortium name="RefSeq"/>
        </authorList>
    </citation>
    <scope>IDENTIFICATION</scope>
</reference>
<dbReference type="RefSeq" id="XP_016753428.1">
    <property type="nucleotide sequence ID" value="XM_016897939.2"/>
</dbReference>
<accession>A0A1U8PSV8</accession>
<keyword evidence="1" id="KW-1185">Reference proteome</keyword>
<sequence length="131" mass="15577">MSGSNLRRRILSLFPTRRGTVTPRDLARVTRSSSRRTRTRFWRTCWRTFLGFKELVLVCCDEFGISGLAIFVNKCRKYIEPRNCKGTEQCFLYRSVSCFFVMDGCIYWNMEQSNLIQRNFTFDFLCLLDHL</sequence>
<organism evidence="1 2">
    <name type="scientific">Gossypium hirsutum</name>
    <name type="common">Upland cotton</name>
    <name type="synonym">Gossypium mexicanum</name>
    <dbReference type="NCBI Taxonomy" id="3635"/>
    <lineage>
        <taxon>Eukaryota</taxon>
        <taxon>Viridiplantae</taxon>
        <taxon>Streptophyta</taxon>
        <taxon>Embryophyta</taxon>
        <taxon>Tracheophyta</taxon>
        <taxon>Spermatophyta</taxon>
        <taxon>Magnoliopsida</taxon>
        <taxon>eudicotyledons</taxon>
        <taxon>Gunneridae</taxon>
        <taxon>Pentapetalae</taxon>
        <taxon>rosids</taxon>
        <taxon>malvids</taxon>
        <taxon>Malvales</taxon>
        <taxon>Malvaceae</taxon>
        <taxon>Malvoideae</taxon>
        <taxon>Gossypium</taxon>
    </lineage>
</organism>
<proteinExistence type="predicted"/>
<protein>
    <submittedName>
        <fullName evidence="2">Uncharacterized protein isoform X1</fullName>
    </submittedName>
</protein>
<dbReference type="GeneID" id="107961803"/>
<dbReference type="KEGG" id="ghi:107961803"/>
<name>A0A1U8PSV8_GOSHI</name>
<reference evidence="1" key="1">
    <citation type="journal article" date="2020" name="Nat. Genet.">
        <title>Genomic diversifications of five Gossypium allopolyploid species and their impact on cotton improvement.</title>
        <authorList>
            <person name="Chen Z.J."/>
            <person name="Sreedasyam A."/>
            <person name="Ando A."/>
            <person name="Song Q."/>
            <person name="De Santiago L.M."/>
            <person name="Hulse-Kemp A.M."/>
            <person name="Ding M."/>
            <person name="Ye W."/>
            <person name="Kirkbride R.C."/>
            <person name="Jenkins J."/>
            <person name="Plott C."/>
            <person name="Lovell J."/>
            <person name="Lin Y.M."/>
            <person name="Vaughn R."/>
            <person name="Liu B."/>
            <person name="Simpson S."/>
            <person name="Scheffler B.E."/>
            <person name="Wen L."/>
            <person name="Saski C.A."/>
            <person name="Grover C.E."/>
            <person name="Hu G."/>
            <person name="Conover J.L."/>
            <person name="Carlson J.W."/>
            <person name="Shu S."/>
            <person name="Boston L.B."/>
            <person name="Williams M."/>
            <person name="Peterson D.G."/>
            <person name="McGee K."/>
            <person name="Jones D.C."/>
            <person name="Wendel J.F."/>
            <person name="Stelly D.M."/>
            <person name="Grimwood J."/>
            <person name="Schmutz J."/>
        </authorList>
    </citation>
    <scope>NUCLEOTIDE SEQUENCE [LARGE SCALE GENOMIC DNA]</scope>
    <source>
        <strain evidence="1">cv. TM-1</strain>
    </source>
</reference>
<dbReference type="Proteomes" id="UP000818029">
    <property type="component" value="Chromosome A06"/>
</dbReference>